<dbReference type="Gene3D" id="2.40.50.1020">
    <property type="entry name" value="LytTr DNA-binding domain"/>
    <property type="match status" value="1"/>
</dbReference>
<evidence type="ECO:0000313" key="3">
    <source>
        <dbReference type="Proteomes" id="UP000187158"/>
    </source>
</evidence>
<dbReference type="InterPro" id="IPR007492">
    <property type="entry name" value="LytTR_DNA-bd_dom"/>
</dbReference>
<comment type="caution">
    <text evidence="2">The sequence shown here is derived from an EMBL/GenBank/DDBJ whole genome shotgun (WGS) entry which is preliminary data.</text>
</comment>
<evidence type="ECO:0000313" key="2">
    <source>
        <dbReference type="EMBL" id="OMD00104.1"/>
    </source>
</evidence>
<accession>A0ABX3GCS6</accession>
<organism evidence="2 3">
    <name type="scientific">Paenibacillus odorifer</name>
    <dbReference type="NCBI Taxonomy" id="189426"/>
    <lineage>
        <taxon>Bacteria</taxon>
        <taxon>Bacillati</taxon>
        <taxon>Bacillota</taxon>
        <taxon>Bacilli</taxon>
        <taxon>Bacillales</taxon>
        <taxon>Paenibacillaceae</taxon>
        <taxon>Paenibacillus</taxon>
    </lineage>
</organism>
<name>A0ABX3GCS6_9BACL</name>
<sequence>MKLSVYREIALKELTEIIPSDILFFQYEEEIKKIIVRTRSRKYYLTGSINYWSDLMAINGFNFMIAGRDSIINIDQVRAVECGRNFAYFEQDPTEDSQYCAFSKARFMYLMDKIGIPLSRVKFAEKRKELILI</sequence>
<evidence type="ECO:0000259" key="1">
    <source>
        <dbReference type="SMART" id="SM00850"/>
    </source>
</evidence>
<dbReference type="Proteomes" id="UP000187158">
    <property type="component" value="Unassembled WGS sequence"/>
</dbReference>
<keyword evidence="3" id="KW-1185">Reference proteome</keyword>
<dbReference type="EMBL" id="MPVP01000554">
    <property type="protein sequence ID" value="OMD00104.1"/>
    <property type="molecule type" value="Genomic_DNA"/>
</dbReference>
<reference evidence="2 3" key="1">
    <citation type="submission" date="2016-11" db="EMBL/GenBank/DDBJ databases">
        <title>Paenibacillus species isolates.</title>
        <authorList>
            <person name="Beno S.M."/>
        </authorList>
    </citation>
    <scope>NUCLEOTIDE SEQUENCE [LARGE SCALE GENOMIC DNA]</scope>
    <source>
        <strain evidence="2 3">FSL H7-0433</strain>
    </source>
</reference>
<proteinExistence type="predicted"/>
<feature type="domain" description="HTH LytTR-type" evidence="1">
    <location>
        <begin position="12"/>
        <end position="131"/>
    </location>
</feature>
<dbReference type="Pfam" id="PF04397">
    <property type="entry name" value="LytTR"/>
    <property type="match status" value="1"/>
</dbReference>
<dbReference type="RefSeq" id="WP_076220847.1">
    <property type="nucleotide sequence ID" value="NZ_MPVP01000554.1"/>
</dbReference>
<dbReference type="SMART" id="SM00850">
    <property type="entry name" value="LytTR"/>
    <property type="match status" value="1"/>
</dbReference>
<protein>
    <recommendedName>
        <fullName evidence="1">HTH LytTR-type domain-containing protein</fullName>
    </recommendedName>
</protein>
<gene>
    <name evidence="2" type="ORF">BSO21_32755</name>
</gene>